<sequence length="297" mass="33235">MKKLLCVLCIISVCFVLLGAEEEHPYMIEVQNPYTPKEPLVPNLVPQVDTTPSAEQQTQEITSTPNVQMPPEQIIPKLNLSLTPPTEPKELVTTLNVVIIITLLVLAPSLILVMTSFTRILIVFAFLRTALGTQQSPPTQILVSLSLVLTFFIMEPVVTKSYENGIKPYIDSQISYDEAFVRATKPFKEFMIANTRQKDLALFFRIRNLDNPQTIDDVPLIVAIPAFMISELKTAFWIGFLLYLPFLVIDMVISSVLMAMGMMMLPPVMISLPFKILVFVLVDGFNLLTGNLVAGFK</sequence>
<dbReference type="OrthoDB" id="9805111at2"/>
<dbReference type="PRINTS" id="PR00951">
    <property type="entry name" value="FLGBIOSNFLIP"/>
</dbReference>
<keyword evidence="11 12" id="KW-1006">Bacterial flagellum protein export</keyword>
<keyword evidence="13" id="KW-0732">Signal</keyword>
<dbReference type="InterPro" id="IPR005838">
    <property type="entry name" value="T3SS_IM_P"/>
</dbReference>
<evidence type="ECO:0000256" key="9">
    <source>
        <dbReference type="ARBA" id="ARBA00023136"/>
    </source>
</evidence>
<feature type="transmembrane region" description="Helical" evidence="12">
    <location>
        <begin position="139"/>
        <end position="158"/>
    </location>
</feature>
<evidence type="ECO:0000256" key="8">
    <source>
        <dbReference type="ARBA" id="ARBA00022989"/>
    </source>
</evidence>
<comment type="similarity">
    <text evidence="1 12">Belongs to the FliP/MopC/SpaP family.</text>
</comment>
<evidence type="ECO:0000313" key="15">
    <source>
        <dbReference type="Proteomes" id="UP000256514"/>
    </source>
</evidence>
<feature type="transmembrane region" description="Helical" evidence="12">
    <location>
        <begin position="235"/>
        <end position="260"/>
    </location>
</feature>
<dbReference type="GO" id="GO:0009306">
    <property type="term" value="P:protein secretion"/>
    <property type="evidence" value="ECO:0007669"/>
    <property type="project" value="UniProtKB-UniRule"/>
</dbReference>
<gene>
    <name evidence="12 14" type="primary">fliP</name>
    <name evidence="14" type="ORF">CQA54_00740</name>
</gene>
<keyword evidence="3 12" id="KW-0813">Transport</keyword>
<comment type="caution">
    <text evidence="14">The sequence shown here is derived from an EMBL/GenBank/DDBJ whole genome shotgun (WGS) entry which is preliminary data.</text>
</comment>
<dbReference type="NCBIfam" id="TIGR01103">
    <property type="entry name" value="fliP"/>
    <property type="match status" value="1"/>
</dbReference>
<keyword evidence="14" id="KW-0966">Cell projection</keyword>
<feature type="signal peptide" evidence="13">
    <location>
        <begin position="1"/>
        <end position="19"/>
    </location>
</feature>
<keyword evidence="9 12" id="KW-0472">Membrane</keyword>
<dbReference type="NCBIfam" id="NF009438">
    <property type="entry name" value="PRK12797.1"/>
    <property type="match status" value="1"/>
</dbReference>
<evidence type="ECO:0000256" key="12">
    <source>
        <dbReference type="RuleBase" id="RU362069"/>
    </source>
</evidence>
<evidence type="ECO:0000256" key="13">
    <source>
        <dbReference type="SAM" id="SignalP"/>
    </source>
</evidence>
<evidence type="ECO:0000256" key="4">
    <source>
        <dbReference type="ARBA" id="ARBA00022475"/>
    </source>
</evidence>
<keyword evidence="10" id="KW-0975">Bacterial flagellum</keyword>
<organism evidence="14 15">
    <name type="scientific">Helicobacter equorum</name>
    <dbReference type="NCBI Taxonomy" id="361872"/>
    <lineage>
        <taxon>Bacteria</taxon>
        <taxon>Pseudomonadati</taxon>
        <taxon>Campylobacterota</taxon>
        <taxon>Epsilonproteobacteria</taxon>
        <taxon>Campylobacterales</taxon>
        <taxon>Helicobacteraceae</taxon>
        <taxon>Helicobacter</taxon>
    </lineage>
</organism>
<protein>
    <recommendedName>
        <fullName evidence="2 12">Flagellar biosynthetic protein FliP</fullName>
    </recommendedName>
</protein>
<evidence type="ECO:0000256" key="3">
    <source>
        <dbReference type="ARBA" id="ARBA00022448"/>
    </source>
</evidence>
<reference evidence="14 15" key="1">
    <citation type="submission" date="2018-04" db="EMBL/GenBank/DDBJ databases">
        <title>Novel Campyloabacter and Helicobacter Species and Strains.</title>
        <authorList>
            <person name="Mannion A.J."/>
            <person name="Shen Z."/>
            <person name="Fox J.G."/>
        </authorList>
    </citation>
    <scope>NUCLEOTIDE SEQUENCE [LARGE SCALE GENOMIC DNA]</scope>
    <source>
        <strain evidence="14 15">MIT 12-6600</strain>
    </source>
</reference>
<evidence type="ECO:0000256" key="5">
    <source>
        <dbReference type="ARBA" id="ARBA00022692"/>
    </source>
</evidence>
<keyword evidence="15" id="KW-1185">Reference proteome</keyword>
<keyword evidence="4 12" id="KW-1003">Cell membrane</keyword>
<keyword evidence="7 12" id="KW-0653">Protein transport</keyword>
<dbReference type="PANTHER" id="PTHR30587">
    <property type="entry name" value="FLAGELLAR BIOSYNTHETIC PROTEIN FLIP"/>
    <property type="match status" value="1"/>
</dbReference>
<feature type="chain" id="PRO_5017738117" description="Flagellar biosynthetic protein FliP" evidence="13">
    <location>
        <begin position="20"/>
        <end position="297"/>
    </location>
</feature>
<evidence type="ECO:0000256" key="1">
    <source>
        <dbReference type="ARBA" id="ARBA00006257"/>
    </source>
</evidence>
<comment type="subcellular location">
    <subcellularLocation>
        <location evidence="12">Cell membrane</location>
        <topology evidence="12">Multi-pass membrane protein</topology>
    </subcellularLocation>
    <subcellularLocation>
        <location evidence="12">Bacterial flagellum basal body</location>
    </subcellularLocation>
</comment>
<dbReference type="GO" id="GO:0005886">
    <property type="term" value="C:plasma membrane"/>
    <property type="evidence" value="ECO:0007669"/>
    <property type="project" value="UniProtKB-SubCell"/>
</dbReference>
<evidence type="ECO:0000256" key="7">
    <source>
        <dbReference type="ARBA" id="ARBA00022927"/>
    </source>
</evidence>
<comment type="function">
    <text evidence="12">Plays a role in the flagellum-specific transport system.</text>
</comment>
<evidence type="ECO:0000256" key="11">
    <source>
        <dbReference type="ARBA" id="ARBA00023225"/>
    </source>
</evidence>
<keyword evidence="14" id="KW-0282">Flagellum</keyword>
<dbReference type="EMBL" id="NXLT01000001">
    <property type="protein sequence ID" value="RDU68371.1"/>
    <property type="molecule type" value="Genomic_DNA"/>
</dbReference>
<feature type="transmembrane region" description="Helical" evidence="12">
    <location>
        <begin position="272"/>
        <end position="294"/>
    </location>
</feature>
<evidence type="ECO:0000256" key="2">
    <source>
        <dbReference type="ARBA" id="ARBA00021714"/>
    </source>
</evidence>
<dbReference type="GO" id="GO:0009425">
    <property type="term" value="C:bacterial-type flagellum basal body"/>
    <property type="evidence" value="ECO:0007669"/>
    <property type="project" value="UniProtKB-SubCell"/>
</dbReference>
<proteinExistence type="inferred from homology"/>
<dbReference type="PANTHER" id="PTHR30587:SF0">
    <property type="entry name" value="FLAGELLAR BIOSYNTHETIC PROTEIN FLIP"/>
    <property type="match status" value="1"/>
</dbReference>
<dbReference type="PRINTS" id="PR01302">
    <property type="entry name" value="TYPE3IMPPROT"/>
</dbReference>
<evidence type="ECO:0000256" key="6">
    <source>
        <dbReference type="ARBA" id="ARBA00022795"/>
    </source>
</evidence>
<accession>A0A3D8IUY8</accession>
<evidence type="ECO:0000256" key="10">
    <source>
        <dbReference type="ARBA" id="ARBA00023143"/>
    </source>
</evidence>
<dbReference type="Proteomes" id="UP000256514">
    <property type="component" value="Unassembled WGS sequence"/>
</dbReference>
<name>A0A3D8IUY8_9HELI</name>
<dbReference type="AlphaFoldDB" id="A0A3D8IUY8"/>
<dbReference type="InterPro" id="IPR005837">
    <property type="entry name" value="FliP"/>
</dbReference>
<evidence type="ECO:0000313" key="14">
    <source>
        <dbReference type="EMBL" id="RDU68371.1"/>
    </source>
</evidence>
<keyword evidence="6 12" id="KW-1005">Bacterial flagellum biogenesis</keyword>
<keyword evidence="5 12" id="KW-0812">Transmembrane</keyword>
<keyword evidence="8 12" id="KW-1133">Transmembrane helix</keyword>
<dbReference type="Pfam" id="PF00813">
    <property type="entry name" value="FliP"/>
    <property type="match status" value="1"/>
</dbReference>
<dbReference type="GO" id="GO:0044781">
    <property type="term" value="P:bacterial-type flagellum organization"/>
    <property type="evidence" value="ECO:0007669"/>
    <property type="project" value="UniProtKB-UniRule"/>
</dbReference>
<feature type="transmembrane region" description="Helical" evidence="12">
    <location>
        <begin position="97"/>
        <end position="127"/>
    </location>
</feature>
<keyword evidence="14" id="KW-0969">Cilium</keyword>